<dbReference type="AlphaFoldDB" id="A0A9D1WJ13"/>
<evidence type="ECO:0000256" key="4">
    <source>
        <dbReference type="ARBA" id="ARBA00023295"/>
    </source>
</evidence>
<dbReference type="GO" id="GO:0004557">
    <property type="term" value="F:alpha-galactosidase activity"/>
    <property type="evidence" value="ECO:0007669"/>
    <property type="project" value="UniProtKB-UniRule"/>
</dbReference>
<dbReference type="PANTHER" id="PTHR43053">
    <property type="entry name" value="GLYCOSIDASE FAMILY 31"/>
    <property type="match status" value="1"/>
</dbReference>
<reference evidence="9" key="2">
    <citation type="submission" date="2021-04" db="EMBL/GenBank/DDBJ databases">
        <authorList>
            <person name="Gilroy R."/>
        </authorList>
    </citation>
    <scope>NUCLEOTIDE SEQUENCE</scope>
    <source>
        <strain evidence="9">ChiSjej1B19-8411</strain>
    </source>
</reference>
<dbReference type="InterPro" id="IPR031705">
    <property type="entry name" value="Glyco_hydro_36_C"/>
</dbReference>
<dbReference type="CDD" id="cd14791">
    <property type="entry name" value="GH36"/>
    <property type="match status" value="1"/>
</dbReference>
<evidence type="ECO:0000256" key="6">
    <source>
        <dbReference type="PIRSR" id="PIRSR005536-1"/>
    </source>
</evidence>
<dbReference type="SUPFAM" id="SSF51445">
    <property type="entry name" value="(Trans)glycosidases"/>
    <property type="match status" value="1"/>
</dbReference>
<protein>
    <recommendedName>
        <fullName evidence="2 5">Alpha-galactosidase</fullName>
        <ecNumber evidence="2 5">3.2.1.22</ecNumber>
    </recommendedName>
</protein>
<dbReference type="FunFam" id="3.20.20.70:FF:000118">
    <property type="entry name" value="Alpha-galactosidase"/>
    <property type="match status" value="1"/>
</dbReference>
<reference evidence="9" key="1">
    <citation type="journal article" date="2021" name="PeerJ">
        <title>Extensive microbial diversity within the chicken gut microbiome revealed by metagenomics and culture.</title>
        <authorList>
            <person name="Gilroy R."/>
            <person name="Ravi A."/>
            <person name="Getino M."/>
            <person name="Pursley I."/>
            <person name="Horton D.L."/>
            <person name="Alikhan N.F."/>
            <person name="Baker D."/>
            <person name="Gharbi K."/>
            <person name="Hall N."/>
            <person name="Watson M."/>
            <person name="Adriaenssens E.M."/>
            <person name="Foster-Nyarko E."/>
            <person name="Jarju S."/>
            <person name="Secka A."/>
            <person name="Antonio M."/>
            <person name="Oren A."/>
            <person name="Chaudhuri R.R."/>
            <person name="La Ragione R."/>
            <person name="Hildebrand F."/>
            <person name="Pallen M.J."/>
        </authorList>
    </citation>
    <scope>NUCLEOTIDE SEQUENCE</scope>
    <source>
        <strain evidence="9">ChiSjej1B19-8411</strain>
    </source>
</reference>
<dbReference type="PROSITE" id="PS00512">
    <property type="entry name" value="ALPHA_GALACTOSIDASE"/>
    <property type="match status" value="1"/>
</dbReference>
<dbReference type="InterPro" id="IPR013785">
    <property type="entry name" value="Aldolase_TIM"/>
</dbReference>
<feature type="domain" description="Glycosyl hydrolase family 36 C-terminal" evidence="7">
    <location>
        <begin position="650"/>
        <end position="726"/>
    </location>
</feature>
<feature type="domain" description="Glycosyl hydrolase family 36 N-terminal" evidence="8">
    <location>
        <begin position="28"/>
        <end position="284"/>
    </location>
</feature>
<feature type="active site" description="Nucleophile" evidence="6">
    <location>
        <position position="478"/>
    </location>
</feature>
<evidence type="ECO:0000256" key="3">
    <source>
        <dbReference type="ARBA" id="ARBA00022801"/>
    </source>
</evidence>
<evidence type="ECO:0000256" key="1">
    <source>
        <dbReference type="ARBA" id="ARBA00001255"/>
    </source>
</evidence>
<dbReference type="InterPro" id="IPR031704">
    <property type="entry name" value="Glyco_hydro_36_N"/>
</dbReference>
<evidence type="ECO:0000259" key="7">
    <source>
        <dbReference type="Pfam" id="PF16874"/>
    </source>
</evidence>
<dbReference type="Gene3D" id="2.60.40.1180">
    <property type="entry name" value="Golgi alpha-mannosidase II"/>
    <property type="match status" value="1"/>
</dbReference>
<feature type="active site" description="Proton donor" evidence="6">
    <location>
        <position position="548"/>
    </location>
</feature>
<proteinExistence type="inferred from homology"/>
<keyword evidence="4 5" id="KW-0326">Glycosidase</keyword>
<dbReference type="EC" id="3.2.1.22" evidence="2 5"/>
<dbReference type="InterPro" id="IPR050985">
    <property type="entry name" value="Alpha-glycosidase_related"/>
</dbReference>
<evidence type="ECO:0000256" key="5">
    <source>
        <dbReference type="PIRNR" id="PIRNR005536"/>
    </source>
</evidence>
<organism evidence="9 10">
    <name type="scientific">Candidatus Blautia gallistercoris</name>
    <dbReference type="NCBI Taxonomy" id="2838490"/>
    <lineage>
        <taxon>Bacteria</taxon>
        <taxon>Bacillati</taxon>
        <taxon>Bacillota</taxon>
        <taxon>Clostridia</taxon>
        <taxon>Lachnospirales</taxon>
        <taxon>Lachnospiraceae</taxon>
        <taxon>Blautia</taxon>
    </lineage>
</organism>
<evidence type="ECO:0000313" key="9">
    <source>
        <dbReference type="EMBL" id="HIX60095.1"/>
    </source>
</evidence>
<dbReference type="InterPro" id="IPR017853">
    <property type="entry name" value="GH"/>
</dbReference>
<dbReference type="EMBL" id="DXEX01000221">
    <property type="protein sequence ID" value="HIX60095.1"/>
    <property type="molecule type" value="Genomic_DNA"/>
</dbReference>
<name>A0A9D1WJ13_9FIRM</name>
<evidence type="ECO:0000256" key="2">
    <source>
        <dbReference type="ARBA" id="ARBA00012755"/>
    </source>
</evidence>
<dbReference type="InterPro" id="IPR002252">
    <property type="entry name" value="Glyco_hydro_36"/>
</dbReference>
<sequence>MAVHINETNMLFTLHTRHSTYQMKVEMGRLMHTYYGPRVDETDMSYRFMRADRGFSGNPYESHQDRTFSLDTMPMEFPGYGCGDYRTDCLQVKYADGSMVTDLKVKGYQIREGKYSLPGLPALYQGDKTVQTLEITLEDAHRNLEVILYYGVFEETDVITRAARVINHGTEAVELLKAGTMCLDFIENDMDMIHFYGRHGMERMTERVPLKHCSQSVGSVRGYSSHQHNPFVVLCDHKAEEDYGRCYGISFIYSGNFLAEAQVSQFDEIRFVMGIHPLQFAFVLDPEGDFYTPEAVMSFSGEGLGKMSQNFHRTFRENLCRGRHMKERRPILINSWEAAYFDFDSEKILNFARHAADLGVEMMVLDDGWFGKRDSDCSGLGDWTVNEEKLPGGLKYLADEINKMGMQFGLWFEPEMISEDSDLYRAHPDWALQIPGRRGSVGRCQFVLDFSRQDVRDYIFDSMCKVLDSANISYVKWDANRHLTDVWSCKLDGAHQGEVFHRYILGLYDFLEKITAKYPDILFEGCSGGGGRFDGGMLYYHPQIWCSDNTDAIERLQIQYGTSFGYPISAMGSHVSVCPNEQTGRSTPLKTRGYVAMSGTFGYELDPCQLTEEEREEVREQIEEFKKYYWLIQEGLYYRLTTDARENPFVAWEYAAEDQSEALIHVVFQQAEFNGPFRYVPVKGLDPEKQYQVEETGKVYRGAVLMNGGYPLPSMRGDYQAYKIHLTAL</sequence>
<dbReference type="Proteomes" id="UP000886817">
    <property type="component" value="Unassembled WGS sequence"/>
</dbReference>
<dbReference type="Pfam" id="PF16875">
    <property type="entry name" value="Glyco_hydro_36N"/>
    <property type="match status" value="1"/>
</dbReference>
<dbReference type="InterPro" id="IPR000111">
    <property type="entry name" value="Glyco_hydro_27/36_CS"/>
</dbReference>
<dbReference type="Gene3D" id="2.70.98.60">
    <property type="entry name" value="alpha-galactosidase from lactobacil brevis"/>
    <property type="match status" value="1"/>
</dbReference>
<accession>A0A9D1WJ13</accession>
<comment type="caution">
    <text evidence="9">The sequence shown here is derived from an EMBL/GenBank/DDBJ whole genome shotgun (WGS) entry which is preliminary data.</text>
</comment>
<dbReference type="Gene3D" id="3.20.20.70">
    <property type="entry name" value="Aldolase class I"/>
    <property type="match status" value="1"/>
</dbReference>
<dbReference type="PANTHER" id="PTHR43053:SF3">
    <property type="entry name" value="ALPHA-GALACTOSIDASE C-RELATED"/>
    <property type="match status" value="1"/>
</dbReference>
<dbReference type="InterPro" id="IPR013780">
    <property type="entry name" value="Glyco_hydro_b"/>
</dbReference>
<dbReference type="GO" id="GO:0016052">
    <property type="term" value="P:carbohydrate catabolic process"/>
    <property type="evidence" value="ECO:0007669"/>
    <property type="project" value="InterPro"/>
</dbReference>
<dbReference type="Pfam" id="PF16874">
    <property type="entry name" value="Glyco_hydro_36C"/>
    <property type="match status" value="1"/>
</dbReference>
<dbReference type="PIRSF" id="PIRSF005536">
    <property type="entry name" value="Agal"/>
    <property type="match status" value="1"/>
</dbReference>
<comment type="catalytic activity">
    <reaction evidence="1 5">
        <text>Hydrolysis of terminal, non-reducing alpha-D-galactose residues in alpha-D-galactosides, including galactose oligosaccharides, galactomannans and galactolipids.</text>
        <dbReference type="EC" id="3.2.1.22"/>
    </reaction>
</comment>
<comment type="similarity">
    <text evidence="5">Belongs to the glycosyl hydrolase.</text>
</comment>
<evidence type="ECO:0000259" key="8">
    <source>
        <dbReference type="Pfam" id="PF16875"/>
    </source>
</evidence>
<dbReference type="Pfam" id="PF02065">
    <property type="entry name" value="Melibiase"/>
    <property type="match status" value="1"/>
</dbReference>
<dbReference type="InterPro" id="IPR038417">
    <property type="entry name" value="Alpga-gal_N_sf"/>
</dbReference>
<dbReference type="PRINTS" id="PR00743">
    <property type="entry name" value="GLHYDRLASE36"/>
</dbReference>
<evidence type="ECO:0000313" key="10">
    <source>
        <dbReference type="Proteomes" id="UP000886817"/>
    </source>
</evidence>
<keyword evidence="3 5" id="KW-0378">Hydrolase</keyword>
<gene>
    <name evidence="9" type="ORF">IAA45_10345</name>
</gene>